<dbReference type="Gene3D" id="2.40.420.20">
    <property type="match status" value="1"/>
</dbReference>
<evidence type="ECO:0000313" key="8">
    <source>
        <dbReference type="Proteomes" id="UP000318478"/>
    </source>
</evidence>
<protein>
    <submittedName>
        <fullName evidence="7">Macrolide transporter subunit MacA</fullName>
    </submittedName>
</protein>
<feature type="compositionally biased region" description="Basic and acidic residues" evidence="4">
    <location>
        <begin position="556"/>
        <end position="569"/>
    </location>
</feature>
<dbReference type="EMBL" id="SJPO01000001">
    <property type="protein sequence ID" value="TWT85807.1"/>
    <property type="molecule type" value="Genomic_DNA"/>
</dbReference>
<feature type="compositionally biased region" description="Acidic residues" evidence="4">
    <location>
        <begin position="570"/>
        <end position="582"/>
    </location>
</feature>
<dbReference type="Gene3D" id="2.40.30.170">
    <property type="match status" value="1"/>
</dbReference>
<evidence type="ECO:0000256" key="4">
    <source>
        <dbReference type="SAM" id="MobiDB-lite"/>
    </source>
</evidence>
<gene>
    <name evidence="7" type="ORF">Pla123a_06140</name>
</gene>
<feature type="compositionally biased region" description="Basic and acidic residues" evidence="4">
    <location>
        <begin position="62"/>
        <end position="94"/>
    </location>
</feature>
<feature type="chain" id="PRO_5022962946" evidence="5">
    <location>
        <begin position="26"/>
        <end position="582"/>
    </location>
</feature>
<feature type="coiled-coil region" evidence="3">
    <location>
        <begin position="205"/>
        <end position="265"/>
    </location>
</feature>
<feature type="compositionally biased region" description="Acidic residues" evidence="4">
    <location>
        <begin position="45"/>
        <end position="61"/>
    </location>
</feature>
<dbReference type="PANTHER" id="PTHR32347">
    <property type="entry name" value="EFFLUX SYSTEM COMPONENT YKNX-RELATED"/>
    <property type="match status" value="1"/>
</dbReference>
<feature type="region of interest" description="Disordered" evidence="4">
    <location>
        <begin position="36"/>
        <end position="114"/>
    </location>
</feature>
<dbReference type="InterPro" id="IPR058627">
    <property type="entry name" value="MdtA-like_C"/>
</dbReference>
<dbReference type="PANTHER" id="PTHR32347:SF14">
    <property type="entry name" value="EFFLUX SYSTEM COMPONENT YKNX-RELATED"/>
    <property type="match status" value="1"/>
</dbReference>
<evidence type="ECO:0000259" key="6">
    <source>
        <dbReference type="Pfam" id="PF25967"/>
    </source>
</evidence>
<feature type="region of interest" description="Disordered" evidence="4">
    <location>
        <begin position="556"/>
        <end position="582"/>
    </location>
</feature>
<organism evidence="7 8">
    <name type="scientific">Posidoniimonas polymericola</name>
    <dbReference type="NCBI Taxonomy" id="2528002"/>
    <lineage>
        <taxon>Bacteria</taxon>
        <taxon>Pseudomonadati</taxon>
        <taxon>Planctomycetota</taxon>
        <taxon>Planctomycetia</taxon>
        <taxon>Pirellulales</taxon>
        <taxon>Lacipirellulaceae</taxon>
        <taxon>Posidoniimonas</taxon>
    </lineage>
</organism>
<proteinExistence type="predicted"/>
<reference evidence="7 8" key="1">
    <citation type="submission" date="2019-02" db="EMBL/GenBank/DDBJ databases">
        <title>Deep-cultivation of Planctomycetes and their phenomic and genomic characterization uncovers novel biology.</title>
        <authorList>
            <person name="Wiegand S."/>
            <person name="Jogler M."/>
            <person name="Boedeker C."/>
            <person name="Pinto D."/>
            <person name="Vollmers J."/>
            <person name="Rivas-Marin E."/>
            <person name="Kohn T."/>
            <person name="Peeters S.H."/>
            <person name="Heuer A."/>
            <person name="Rast P."/>
            <person name="Oberbeckmann S."/>
            <person name="Bunk B."/>
            <person name="Jeske O."/>
            <person name="Meyerdierks A."/>
            <person name="Storesund J.E."/>
            <person name="Kallscheuer N."/>
            <person name="Luecker S."/>
            <person name="Lage O.M."/>
            <person name="Pohl T."/>
            <person name="Merkel B.J."/>
            <person name="Hornburger P."/>
            <person name="Mueller R.-W."/>
            <person name="Bruemmer F."/>
            <person name="Labrenz M."/>
            <person name="Spormann A.M."/>
            <person name="Op Den Camp H."/>
            <person name="Overmann J."/>
            <person name="Amann R."/>
            <person name="Jetten M.S.M."/>
            <person name="Mascher T."/>
            <person name="Medema M.H."/>
            <person name="Devos D.P."/>
            <person name="Kaster A.-K."/>
            <person name="Ovreas L."/>
            <person name="Rohde M."/>
            <person name="Galperin M.Y."/>
            <person name="Jogler C."/>
        </authorList>
    </citation>
    <scope>NUCLEOTIDE SEQUENCE [LARGE SCALE GENOMIC DNA]</scope>
    <source>
        <strain evidence="7 8">Pla123a</strain>
    </source>
</reference>
<comment type="caution">
    <text evidence="7">The sequence shown here is derived from an EMBL/GenBank/DDBJ whole genome shotgun (WGS) entry which is preliminary data.</text>
</comment>
<evidence type="ECO:0000256" key="2">
    <source>
        <dbReference type="ARBA" id="ARBA00023054"/>
    </source>
</evidence>
<evidence type="ECO:0000256" key="1">
    <source>
        <dbReference type="ARBA" id="ARBA00004196"/>
    </source>
</evidence>
<dbReference type="InterPro" id="IPR050465">
    <property type="entry name" value="UPF0194_transport"/>
</dbReference>
<feature type="compositionally biased region" description="Acidic residues" evidence="4">
    <location>
        <begin position="95"/>
        <end position="104"/>
    </location>
</feature>
<dbReference type="OrthoDB" id="243506at2"/>
<feature type="compositionally biased region" description="Basic and acidic residues" evidence="4">
    <location>
        <begin position="105"/>
        <end position="114"/>
    </location>
</feature>
<dbReference type="RefSeq" id="WP_146584040.1">
    <property type="nucleotide sequence ID" value="NZ_SJPO01000001.1"/>
</dbReference>
<dbReference type="Pfam" id="PF25967">
    <property type="entry name" value="RND-MFP_C"/>
    <property type="match status" value="1"/>
</dbReference>
<sequence precursor="true">MPCTVLWRLLLLSLIVVAPVSLASADEGPTLAETVAESVAKAMAEDDEKEDKDAKQEDDEQAKEKASDKKESEDKAEAKDEDEKKPDDSDAKQEEDGDKDDDSDKEEKKPERKTLSIKKKPLKIEVEVSGSVISETMTEVALDSETWSSFEIEEIVPHGAKVRAGETLVRFDPEDLDEAIEELELSQRLSELSLMQMEQDLPRREEELERRLKDAKTDWEETQEDYERYTDEERDLIVKMQDMRLKQSKFQLDYANDELEQLEKMYEADDLTEETEEMILRRQRTQLEFSKFSYELAKYNNEVTLGSSLPRQDERMKQMNRRVELALERLKDSTELDLSRTRYELEQARKSRKKSLEKHSDLTADKRLMTIKAPKAGVVYYGRCVNGKWGETTSLKQKLLPEKSAPKGTVLMTIVDPENLTLLATVKEEDLPTVEDGQPVELSLTAKGVDPIEAKVGAVDRVPATAGKFDVTIDITGDTPDWLLPGMTGKAKILTYEKKKAVLVPKDAVHKDEDADKHYVWLVEEEDDETEVEKQWVKLGKTDDKEIEILKGLKEGDVISVDPKEKGTDDGDEDKDDDDSDD</sequence>
<keyword evidence="8" id="KW-1185">Reference proteome</keyword>
<dbReference type="GO" id="GO:0030313">
    <property type="term" value="C:cell envelope"/>
    <property type="evidence" value="ECO:0007669"/>
    <property type="project" value="UniProtKB-SubCell"/>
</dbReference>
<feature type="domain" description="Multidrug resistance protein MdtA-like C-terminal permuted SH3" evidence="6">
    <location>
        <begin position="501"/>
        <end position="559"/>
    </location>
</feature>
<comment type="subcellular location">
    <subcellularLocation>
        <location evidence="1">Cell envelope</location>
    </subcellularLocation>
</comment>
<dbReference type="Proteomes" id="UP000318478">
    <property type="component" value="Unassembled WGS sequence"/>
</dbReference>
<dbReference type="AlphaFoldDB" id="A0A5C5ZFK5"/>
<evidence type="ECO:0000256" key="5">
    <source>
        <dbReference type="SAM" id="SignalP"/>
    </source>
</evidence>
<keyword evidence="5" id="KW-0732">Signal</keyword>
<feature type="signal peptide" evidence="5">
    <location>
        <begin position="1"/>
        <end position="25"/>
    </location>
</feature>
<evidence type="ECO:0000256" key="3">
    <source>
        <dbReference type="SAM" id="Coils"/>
    </source>
</evidence>
<name>A0A5C5ZFK5_9BACT</name>
<keyword evidence="2 3" id="KW-0175">Coiled coil</keyword>
<accession>A0A5C5ZFK5</accession>
<evidence type="ECO:0000313" key="7">
    <source>
        <dbReference type="EMBL" id="TWT85807.1"/>
    </source>
</evidence>